<dbReference type="SUPFAM" id="SSF51206">
    <property type="entry name" value="cAMP-binding domain-like"/>
    <property type="match status" value="1"/>
</dbReference>
<dbReference type="GO" id="GO:0005886">
    <property type="term" value="C:plasma membrane"/>
    <property type="evidence" value="ECO:0007669"/>
    <property type="project" value="TreeGrafter"/>
</dbReference>
<sequence length="238" mass="26016">MQLGSRISGTPRQLPQNRVGGIASKGNPEAYLLGQFDQPECSINEMIEMTGAIPLFDDIDGSQIRAIAARMKTAHLAEKQPLFSEGEESDFMCFIVSGTVDVYKRAQTGNLIAVSSLSRGRSIGEMALMDSYPRSATVIARTPCTLLMITRENFDKILADHPRAGIAFMKALSQGLSLQLRRTSGQLADAYESSGSGAILPDPKEMTALSVANKTTKLIDHIINRKPTDWTPLIRRFI</sequence>
<dbReference type="PRINTS" id="PR00103">
    <property type="entry name" value="CAMPKINASE"/>
</dbReference>
<dbReference type="PROSITE" id="PS00889">
    <property type="entry name" value="CNMP_BINDING_2"/>
    <property type="match status" value="1"/>
</dbReference>
<feature type="domain" description="Cyclic nucleotide-binding" evidence="2">
    <location>
        <begin position="55"/>
        <end position="158"/>
    </location>
</feature>
<dbReference type="PANTHER" id="PTHR10217">
    <property type="entry name" value="VOLTAGE AND LIGAND GATED POTASSIUM CHANNEL"/>
    <property type="match status" value="1"/>
</dbReference>
<gene>
    <name evidence="3" type="ORF">Ga0123462_1430</name>
</gene>
<protein>
    <submittedName>
        <fullName evidence="3">Cyclic nucleotide-binding domain-containing protein</fullName>
    </submittedName>
</protein>
<dbReference type="AlphaFoldDB" id="A0A2K8L4Y0"/>
<dbReference type="InterPro" id="IPR018490">
    <property type="entry name" value="cNMP-bd_dom_sf"/>
</dbReference>
<accession>A0A2K8L4Y0</accession>
<evidence type="ECO:0000259" key="2">
    <source>
        <dbReference type="PROSITE" id="PS50042"/>
    </source>
</evidence>
<organism evidence="3 4">
    <name type="scientific">Mariprofundus ferrinatatus</name>
    <dbReference type="NCBI Taxonomy" id="1921087"/>
    <lineage>
        <taxon>Bacteria</taxon>
        <taxon>Pseudomonadati</taxon>
        <taxon>Pseudomonadota</taxon>
        <taxon>Candidatius Mariprofundia</taxon>
        <taxon>Mariprofundales</taxon>
        <taxon>Mariprofundaceae</taxon>
        <taxon>Mariprofundus</taxon>
    </lineage>
</organism>
<reference evidence="3 4" key="1">
    <citation type="submission" date="2016-12" db="EMBL/GenBank/DDBJ databases">
        <title>Isolation and genomic insights into novel planktonic Zetaproteobacteria from stratified waters of the Chesapeake Bay.</title>
        <authorList>
            <person name="McAllister S.M."/>
            <person name="Kato S."/>
            <person name="Chan C.S."/>
            <person name="Chiu B.K."/>
            <person name="Field E.K."/>
        </authorList>
    </citation>
    <scope>NUCLEOTIDE SEQUENCE [LARGE SCALE GENOMIC DNA]</scope>
    <source>
        <strain evidence="3 4">CP-8</strain>
    </source>
</reference>
<feature type="region of interest" description="Disordered" evidence="1">
    <location>
        <begin position="1"/>
        <end position="21"/>
    </location>
</feature>
<dbReference type="InterPro" id="IPR050818">
    <property type="entry name" value="KCNH_animal-type"/>
</dbReference>
<dbReference type="Gene3D" id="2.60.120.10">
    <property type="entry name" value="Jelly Rolls"/>
    <property type="match status" value="1"/>
</dbReference>
<dbReference type="GO" id="GO:0005249">
    <property type="term" value="F:voltage-gated potassium channel activity"/>
    <property type="evidence" value="ECO:0007669"/>
    <property type="project" value="TreeGrafter"/>
</dbReference>
<dbReference type="EMBL" id="CP018800">
    <property type="protein sequence ID" value="ATX82293.1"/>
    <property type="molecule type" value="Genomic_DNA"/>
</dbReference>
<dbReference type="PROSITE" id="PS50042">
    <property type="entry name" value="CNMP_BINDING_3"/>
    <property type="match status" value="1"/>
</dbReference>
<proteinExistence type="predicted"/>
<dbReference type="InterPro" id="IPR014710">
    <property type="entry name" value="RmlC-like_jellyroll"/>
</dbReference>
<dbReference type="CDD" id="cd00038">
    <property type="entry name" value="CAP_ED"/>
    <property type="match status" value="1"/>
</dbReference>
<dbReference type="InterPro" id="IPR000595">
    <property type="entry name" value="cNMP-bd_dom"/>
</dbReference>
<dbReference type="PANTHER" id="PTHR10217:SF435">
    <property type="entry name" value="POTASSIUM VOLTAGE-GATED CHANNEL PROTEIN EAG"/>
    <property type="match status" value="1"/>
</dbReference>
<dbReference type="Proteomes" id="UP000231637">
    <property type="component" value="Chromosome"/>
</dbReference>
<evidence type="ECO:0000313" key="3">
    <source>
        <dbReference type="EMBL" id="ATX82293.1"/>
    </source>
</evidence>
<dbReference type="SMART" id="SM00100">
    <property type="entry name" value="cNMP"/>
    <property type="match status" value="1"/>
</dbReference>
<feature type="compositionally biased region" description="Polar residues" evidence="1">
    <location>
        <begin position="1"/>
        <end position="16"/>
    </location>
</feature>
<dbReference type="InterPro" id="IPR018488">
    <property type="entry name" value="cNMP-bd_CS"/>
</dbReference>
<dbReference type="GO" id="GO:0042391">
    <property type="term" value="P:regulation of membrane potential"/>
    <property type="evidence" value="ECO:0007669"/>
    <property type="project" value="TreeGrafter"/>
</dbReference>
<keyword evidence="4" id="KW-1185">Reference proteome</keyword>
<dbReference type="KEGG" id="mfn:Ga0123462_1430"/>
<name>A0A2K8L4Y0_9PROT</name>
<dbReference type="Pfam" id="PF00027">
    <property type="entry name" value="cNMP_binding"/>
    <property type="match status" value="1"/>
</dbReference>
<evidence type="ECO:0000313" key="4">
    <source>
        <dbReference type="Proteomes" id="UP000231637"/>
    </source>
</evidence>
<evidence type="ECO:0000256" key="1">
    <source>
        <dbReference type="SAM" id="MobiDB-lite"/>
    </source>
</evidence>